<dbReference type="EMBL" id="JAAAHY010000054">
    <property type="protein sequence ID" value="KAF9967840.1"/>
    <property type="molecule type" value="Genomic_DNA"/>
</dbReference>
<dbReference type="OrthoDB" id="5414761at2759"/>
<dbReference type="AlphaFoldDB" id="A0A9P6M6K8"/>
<keyword evidence="2" id="KW-1185">Reference proteome</keyword>
<protein>
    <submittedName>
        <fullName evidence="1">Uncharacterized protein</fullName>
    </submittedName>
</protein>
<reference evidence="1" key="1">
    <citation type="journal article" date="2020" name="Fungal Divers.">
        <title>Resolving the Mortierellaceae phylogeny through synthesis of multi-gene phylogenetics and phylogenomics.</title>
        <authorList>
            <person name="Vandepol N."/>
            <person name="Liber J."/>
            <person name="Desiro A."/>
            <person name="Na H."/>
            <person name="Kennedy M."/>
            <person name="Barry K."/>
            <person name="Grigoriev I.V."/>
            <person name="Miller A.N."/>
            <person name="O'Donnell K."/>
            <person name="Stajich J.E."/>
            <person name="Bonito G."/>
        </authorList>
    </citation>
    <scope>NUCLEOTIDE SEQUENCE</scope>
    <source>
        <strain evidence="1">CK1249</strain>
    </source>
</reference>
<organism evidence="1 2">
    <name type="scientific">Mortierella alpina</name>
    <name type="common">Oleaginous fungus</name>
    <name type="synonym">Mortierella renispora</name>
    <dbReference type="NCBI Taxonomy" id="64518"/>
    <lineage>
        <taxon>Eukaryota</taxon>
        <taxon>Fungi</taxon>
        <taxon>Fungi incertae sedis</taxon>
        <taxon>Mucoromycota</taxon>
        <taxon>Mortierellomycotina</taxon>
        <taxon>Mortierellomycetes</taxon>
        <taxon>Mortierellales</taxon>
        <taxon>Mortierellaceae</taxon>
        <taxon>Mortierella</taxon>
    </lineage>
</organism>
<sequence>MVGTHFDELCADFEDISPTDLGEKASSILNAPYLQEAIVVESRKLVQGAVWGANFRPIISLDVQITESITTLSGTRKPIHVHFLYLQASPQTYLSDEALRAIGIEDMVVAGESLASSDSGMRIPLYINGYRSQVIRSPNDSHFAHLNILGEDFIQASSAEVFFGGNEPQFAIQFP</sequence>
<comment type="caution">
    <text evidence="1">The sequence shown here is derived from an EMBL/GenBank/DDBJ whole genome shotgun (WGS) entry which is preliminary data.</text>
</comment>
<evidence type="ECO:0000313" key="1">
    <source>
        <dbReference type="EMBL" id="KAF9967840.1"/>
    </source>
</evidence>
<name>A0A9P6M6K8_MORAP</name>
<dbReference type="Proteomes" id="UP000738359">
    <property type="component" value="Unassembled WGS sequence"/>
</dbReference>
<proteinExistence type="predicted"/>
<accession>A0A9P6M6K8</accession>
<evidence type="ECO:0000313" key="2">
    <source>
        <dbReference type="Proteomes" id="UP000738359"/>
    </source>
</evidence>
<gene>
    <name evidence="1" type="ORF">BGZ70_007987</name>
</gene>